<dbReference type="Pfam" id="PF12978">
    <property type="entry name" value="DUF3862"/>
    <property type="match status" value="1"/>
</dbReference>
<dbReference type="Gene3D" id="3.30.1450.10">
    <property type="match status" value="1"/>
</dbReference>
<sequence length="72" mass="7856">MSLSEYYKIETGMTYEEVIKIVGSYGTESARTETQGYQIVIISWNGNGQIGANATVTFENGRVSSKAQVGLQ</sequence>
<keyword evidence="3" id="KW-1185">Reference proteome</keyword>
<dbReference type="InterPro" id="IPR037873">
    <property type="entry name" value="BamE-like"/>
</dbReference>
<name>A0A926EN93_9FIRM</name>
<evidence type="ECO:0000256" key="1">
    <source>
        <dbReference type="ARBA" id="ARBA00022729"/>
    </source>
</evidence>
<dbReference type="AlphaFoldDB" id="A0A926EN93"/>
<dbReference type="EMBL" id="JACRTD010000032">
    <property type="protein sequence ID" value="MBC8586623.1"/>
    <property type="molecule type" value="Genomic_DNA"/>
</dbReference>
<dbReference type="Proteomes" id="UP000623678">
    <property type="component" value="Unassembled WGS sequence"/>
</dbReference>
<keyword evidence="1" id="KW-0732">Signal</keyword>
<dbReference type="RefSeq" id="WP_392392108.1">
    <property type="nucleotide sequence ID" value="NZ_JACRTD010000032.1"/>
</dbReference>
<comment type="caution">
    <text evidence="2">The sequence shown here is derived from an EMBL/GenBank/DDBJ whole genome shotgun (WGS) entry which is preliminary data.</text>
</comment>
<evidence type="ECO:0000313" key="2">
    <source>
        <dbReference type="EMBL" id="MBC8586623.1"/>
    </source>
</evidence>
<organism evidence="2 3">
    <name type="scientific">Youxingia wuxianensis</name>
    <dbReference type="NCBI Taxonomy" id="2763678"/>
    <lineage>
        <taxon>Bacteria</taxon>
        <taxon>Bacillati</taxon>
        <taxon>Bacillota</taxon>
        <taxon>Clostridia</taxon>
        <taxon>Eubacteriales</taxon>
        <taxon>Oscillospiraceae</taxon>
        <taxon>Youxingia</taxon>
    </lineage>
</organism>
<dbReference type="InterPro" id="IPR024418">
    <property type="entry name" value="DUF3862"/>
</dbReference>
<protein>
    <submittedName>
        <fullName evidence="2">DUF3862 domain-containing protein</fullName>
    </submittedName>
</protein>
<evidence type="ECO:0000313" key="3">
    <source>
        <dbReference type="Proteomes" id="UP000623678"/>
    </source>
</evidence>
<reference evidence="2" key="1">
    <citation type="submission" date="2020-08" db="EMBL/GenBank/DDBJ databases">
        <title>Genome public.</title>
        <authorList>
            <person name="Liu C."/>
            <person name="Sun Q."/>
        </authorList>
    </citation>
    <scope>NUCLEOTIDE SEQUENCE</scope>
    <source>
        <strain evidence="2">NSJ-64</strain>
    </source>
</reference>
<accession>A0A926EN93</accession>
<proteinExistence type="predicted"/>
<gene>
    <name evidence="2" type="ORF">H8705_13670</name>
</gene>